<dbReference type="Proteomes" id="UP001172159">
    <property type="component" value="Unassembled WGS sequence"/>
</dbReference>
<organism evidence="3 4">
    <name type="scientific">Apiosordaria backusii</name>
    <dbReference type="NCBI Taxonomy" id="314023"/>
    <lineage>
        <taxon>Eukaryota</taxon>
        <taxon>Fungi</taxon>
        <taxon>Dikarya</taxon>
        <taxon>Ascomycota</taxon>
        <taxon>Pezizomycotina</taxon>
        <taxon>Sordariomycetes</taxon>
        <taxon>Sordariomycetidae</taxon>
        <taxon>Sordariales</taxon>
        <taxon>Lasiosphaeriaceae</taxon>
        <taxon>Apiosordaria</taxon>
    </lineage>
</organism>
<gene>
    <name evidence="3" type="ORF">B0T21DRAFT_85424</name>
</gene>
<evidence type="ECO:0000256" key="2">
    <source>
        <dbReference type="SAM" id="SignalP"/>
    </source>
</evidence>
<feature type="region of interest" description="Disordered" evidence="1">
    <location>
        <begin position="103"/>
        <end position="124"/>
    </location>
</feature>
<evidence type="ECO:0008006" key="5">
    <source>
        <dbReference type="Google" id="ProtNLM"/>
    </source>
</evidence>
<proteinExistence type="predicted"/>
<dbReference type="EMBL" id="JAUKTV010000019">
    <property type="protein sequence ID" value="KAK0707193.1"/>
    <property type="molecule type" value="Genomic_DNA"/>
</dbReference>
<reference evidence="3" key="1">
    <citation type="submission" date="2023-06" db="EMBL/GenBank/DDBJ databases">
        <title>Genome-scale phylogeny and comparative genomics of the fungal order Sordariales.</title>
        <authorList>
            <consortium name="Lawrence Berkeley National Laboratory"/>
            <person name="Hensen N."/>
            <person name="Bonometti L."/>
            <person name="Westerberg I."/>
            <person name="Brannstrom I.O."/>
            <person name="Guillou S."/>
            <person name="Cros-Aarteil S."/>
            <person name="Calhoun S."/>
            <person name="Haridas S."/>
            <person name="Kuo A."/>
            <person name="Mondo S."/>
            <person name="Pangilinan J."/>
            <person name="Riley R."/>
            <person name="Labutti K."/>
            <person name="Andreopoulos B."/>
            <person name="Lipzen A."/>
            <person name="Chen C."/>
            <person name="Yanf M."/>
            <person name="Daum C."/>
            <person name="Ng V."/>
            <person name="Clum A."/>
            <person name="Steindorff A."/>
            <person name="Ohm R."/>
            <person name="Martin F."/>
            <person name="Silar P."/>
            <person name="Natvig D."/>
            <person name="Lalanne C."/>
            <person name="Gautier V."/>
            <person name="Ament-Velasquez S.L."/>
            <person name="Kruys A."/>
            <person name="Hutchinson M.I."/>
            <person name="Powell A.J."/>
            <person name="Barry K."/>
            <person name="Miller A.N."/>
            <person name="Grigoriev I.V."/>
            <person name="Debuchy R."/>
            <person name="Gladieux P."/>
            <person name="Thoren M.H."/>
            <person name="Johannesson H."/>
        </authorList>
    </citation>
    <scope>NUCLEOTIDE SEQUENCE</scope>
    <source>
        <strain evidence="3">CBS 540.89</strain>
    </source>
</reference>
<keyword evidence="4" id="KW-1185">Reference proteome</keyword>
<evidence type="ECO:0000256" key="1">
    <source>
        <dbReference type="SAM" id="MobiDB-lite"/>
    </source>
</evidence>
<dbReference type="AlphaFoldDB" id="A0AA40DPC2"/>
<evidence type="ECO:0000313" key="3">
    <source>
        <dbReference type="EMBL" id="KAK0707193.1"/>
    </source>
</evidence>
<name>A0AA40DPC2_9PEZI</name>
<feature type="signal peptide" evidence="2">
    <location>
        <begin position="1"/>
        <end position="27"/>
    </location>
</feature>
<evidence type="ECO:0000313" key="4">
    <source>
        <dbReference type="Proteomes" id="UP001172159"/>
    </source>
</evidence>
<comment type="caution">
    <text evidence="3">The sequence shown here is derived from an EMBL/GenBank/DDBJ whole genome shotgun (WGS) entry which is preliminary data.</text>
</comment>
<sequence>MACDLAILKSLFSLLFYLGFRSTSTRSSSSSLSVTELPTSLLPPAIVRHWDVYSHKTPVAYCSLSANKATTTKQNHRLQPDDGHWNASHCVLFNNRLSSCSPLADAHAPNKPPESPSNKEITGA</sequence>
<keyword evidence="2" id="KW-0732">Signal</keyword>
<accession>A0AA40DPC2</accession>
<feature type="chain" id="PRO_5041353997" description="Secreted protein" evidence="2">
    <location>
        <begin position="28"/>
        <end position="124"/>
    </location>
</feature>
<protein>
    <recommendedName>
        <fullName evidence="5">Secreted protein</fullName>
    </recommendedName>
</protein>